<dbReference type="InterPro" id="IPR025737">
    <property type="entry name" value="FApF"/>
</dbReference>
<gene>
    <name evidence="1" type="ORF">E2F43_10005</name>
</gene>
<dbReference type="OrthoDB" id="191143at2"/>
<dbReference type="EMBL" id="SMSE01000002">
    <property type="protein sequence ID" value="TDG14240.1"/>
    <property type="molecule type" value="Genomic_DNA"/>
</dbReference>
<dbReference type="Pfam" id="PF13557">
    <property type="entry name" value="Phenol_MetA_deg"/>
    <property type="match status" value="1"/>
</dbReference>
<accession>A0A4R5LTJ3</accession>
<reference evidence="1 2" key="1">
    <citation type="submission" date="2019-03" db="EMBL/GenBank/DDBJ databases">
        <title>Seongchinamella monodicae gen. nov., sp. nov., a novel member of the Gammaproteobacteria isolated from a tidal mudflat of beach.</title>
        <authorList>
            <person name="Yang H.G."/>
            <person name="Kang J.W."/>
            <person name="Lee S.D."/>
        </authorList>
    </citation>
    <scope>NUCLEOTIDE SEQUENCE [LARGE SCALE GENOMIC DNA]</scope>
    <source>
        <strain evidence="1 2">GH4-78</strain>
    </source>
</reference>
<sequence>MSLPATAQELEPRSFNNVPVSQTFVSVGLVRSEGELAPPGSSPLEKAELTIDVLAAAVSRSFSLAGDSAKADMVVARSCYEGWGIFQGEYVEGRRCEYLDPKFKLTWNFYGAPATELKDFARWQEGMVIGASVAVTAPWGTYNSEHLINAGSNRWQVKPVIGMSRRRGNWQWELHLGATFYEDNDNFFNGIHVEQDPLYSTSVHLIYNFSRGWLSLDGNYFTGGRTTKNGVRQDDRQDNSRWGITWTRPLGGKHLIKLNANTGVITRIGNDFDTFGIGWVYRL</sequence>
<keyword evidence="2" id="KW-1185">Reference proteome</keyword>
<dbReference type="Proteomes" id="UP000295554">
    <property type="component" value="Unassembled WGS sequence"/>
</dbReference>
<evidence type="ECO:0000313" key="2">
    <source>
        <dbReference type="Proteomes" id="UP000295554"/>
    </source>
</evidence>
<dbReference type="AlphaFoldDB" id="A0A4R5LTJ3"/>
<evidence type="ECO:0000313" key="1">
    <source>
        <dbReference type="EMBL" id="TDG14240.1"/>
    </source>
</evidence>
<name>A0A4R5LTJ3_9GAMM</name>
<protein>
    <submittedName>
        <fullName evidence="1">Transporter</fullName>
    </submittedName>
</protein>
<proteinExistence type="predicted"/>
<comment type="caution">
    <text evidence="1">The sequence shown here is derived from an EMBL/GenBank/DDBJ whole genome shotgun (WGS) entry which is preliminary data.</text>
</comment>
<organism evidence="1 2">
    <name type="scientific">Seongchinamella unica</name>
    <dbReference type="NCBI Taxonomy" id="2547392"/>
    <lineage>
        <taxon>Bacteria</taxon>
        <taxon>Pseudomonadati</taxon>
        <taxon>Pseudomonadota</taxon>
        <taxon>Gammaproteobacteria</taxon>
        <taxon>Cellvibrionales</taxon>
        <taxon>Halieaceae</taxon>
        <taxon>Seongchinamella</taxon>
    </lineage>
</organism>